<comment type="subcellular location">
    <subcellularLocation>
        <location evidence="1">Membrane</location>
        <topology evidence="1">Multi-pass membrane protein</topology>
    </subcellularLocation>
</comment>
<dbReference type="InterPro" id="IPR007267">
    <property type="entry name" value="GtrA_DPMS_TM"/>
</dbReference>
<comment type="similarity">
    <text evidence="2">Belongs to the GtrA family.</text>
</comment>
<evidence type="ECO:0000256" key="5">
    <source>
        <dbReference type="ARBA" id="ARBA00023136"/>
    </source>
</evidence>
<dbReference type="PANTHER" id="PTHR38459">
    <property type="entry name" value="PROPHAGE BACTOPRENOL-LINKED GLUCOSE TRANSLOCASE HOMOLOG"/>
    <property type="match status" value="1"/>
</dbReference>
<reference evidence="8 9" key="1">
    <citation type="submission" date="2017-09" db="EMBL/GenBank/DDBJ databases">
        <authorList>
            <person name="Girard L."/>
            <person name="Lami R."/>
            <person name="Suzuki M."/>
            <person name="Baudart J."/>
        </authorList>
    </citation>
    <scope>NUCLEOTIDE SEQUENCE [LARGE SCALE GENOMIC DNA]</scope>
    <source>
        <strain evidence="8 9">17LN0615E</strain>
    </source>
</reference>
<keyword evidence="5 6" id="KW-0472">Membrane</keyword>
<dbReference type="RefSeq" id="WP_062462395.1">
    <property type="nucleotide sequence ID" value="NZ_FLLQ01000009.1"/>
</dbReference>
<sequence length="134" mass="15092">MRALLDKLLQYRIVRFALTGGMATAIHIAVAFSYLHIVQDSVLFANIAGFSIAFIFSYFAQTILVFKHKVNWGNAAKFFMVQFGALMISQGISELFSDLNSYIRVLVVVVILPVVTYLIHKIWTFSDDKNTAAH</sequence>
<feature type="domain" description="GtrA/DPMS transmembrane" evidence="7">
    <location>
        <begin position="15"/>
        <end position="125"/>
    </location>
</feature>
<comment type="caution">
    <text evidence="8">The sequence shown here is derived from an EMBL/GenBank/DDBJ whole genome shotgun (WGS) entry which is preliminary data.</text>
</comment>
<feature type="transmembrane region" description="Helical" evidence="6">
    <location>
        <begin position="12"/>
        <end position="37"/>
    </location>
</feature>
<dbReference type="Pfam" id="PF04138">
    <property type="entry name" value="GtrA_DPMS_TM"/>
    <property type="match status" value="1"/>
</dbReference>
<name>A0ABX5DFH5_9VIBR</name>
<evidence type="ECO:0000256" key="1">
    <source>
        <dbReference type="ARBA" id="ARBA00004141"/>
    </source>
</evidence>
<keyword evidence="3 6" id="KW-0812">Transmembrane</keyword>
<dbReference type="EMBL" id="NWTN01000006">
    <property type="protein sequence ID" value="PRQ67361.1"/>
    <property type="molecule type" value="Genomic_DNA"/>
</dbReference>
<evidence type="ECO:0000256" key="4">
    <source>
        <dbReference type="ARBA" id="ARBA00022989"/>
    </source>
</evidence>
<feature type="transmembrane region" description="Helical" evidence="6">
    <location>
        <begin position="43"/>
        <end position="66"/>
    </location>
</feature>
<gene>
    <name evidence="8" type="ORF">COR51_12380</name>
</gene>
<dbReference type="InterPro" id="IPR051401">
    <property type="entry name" value="GtrA_CellWall_Glycosyl"/>
</dbReference>
<keyword evidence="9" id="KW-1185">Reference proteome</keyword>
<evidence type="ECO:0000256" key="3">
    <source>
        <dbReference type="ARBA" id="ARBA00022692"/>
    </source>
</evidence>
<evidence type="ECO:0000256" key="2">
    <source>
        <dbReference type="ARBA" id="ARBA00009399"/>
    </source>
</evidence>
<proteinExistence type="inferred from homology"/>
<evidence type="ECO:0000256" key="6">
    <source>
        <dbReference type="SAM" id="Phobius"/>
    </source>
</evidence>
<evidence type="ECO:0000313" key="9">
    <source>
        <dbReference type="Proteomes" id="UP000238163"/>
    </source>
</evidence>
<evidence type="ECO:0000259" key="7">
    <source>
        <dbReference type="Pfam" id="PF04138"/>
    </source>
</evidence>
<dbReference type="Proteomes" id="UP000238163">
    <property type="component" value="Unassembled WGS sequence"/>
</dbReference>
<protein>
    <submittedName>
        <fullName evidence="8">GtrA family protein</fullName>
    </submittedName>
</protein>
<dbReference type="PANTHER" id="PTHR38459:SF1">
    <property type="entry name" value="PROPHAGE BACTOPRENOL-LINKED GLUCOSE TRANSLOCASE HOMOLOG"/>
    <property type="match status" value="1"/>
</dbReference>
<accession>A0ABX5DFH5</accession>
<reference evidence="8 9" key="2">
    <citation type="submission" date="2018-03" db="EMBL/GenBank/DDBJ databases">
        <title>Genetic Diversity and Phenotypic Plasticity of AHL Mediated Quorum Sensing in Environmental Strains of Vibrio mediterranei.</title>
        <authorList>
            <person name="Lantoine F."/>
            <person name="Vouve F."/>
        </authorList>
    </citation>
    <scope>NUCLEOTIDE SEQUENCE [LARGE SCALE GENOMIC DNA]</scope>
    <source>
        <strain evidence="8 9">17LN0615E</strain>
    </source>
</reference>
<feature type="transmembrane region" description="Helical" evidence="6">
    <location>
        <begin position="78"/>
        <end position="96"/>
    </location>
</feature>
<keyword evidence="4 6" id="KW-1133">Transmembrane helix</keyword>
<evidence type="ECO:0000313" key="8">
    <source>
        <dbReference type="EMBL" id="PRQ67361.1"/>
    </source>
</evidence>
<organism evidence="8 9">
    <name type="scientific">Vibrio mediterranei</name>
    <dbReference type="NCBI Taxonomy" id="689"/>
    <lineage>
        <taxon>Bacteria</taxon>
        <taxon>Pseudomonadati</taxon>
        <taxon>Pseudomonadota</taxon>
        <taxon>Gammaproteobacteria</taxon>
        <taxon>Vibrionales</taxon>
        <taxon>Vibrionaceae</taxon>
        <taxon>Vibrio</taxon>
    </lineage>
</organism>
<feature type="transmembrane region" description="Helical" evidence="6">
    <location>
        <begin position="102"/>
        <end position="119"/>
    </location>
</feature>